<evidence type="ECO:0000256" key="2">
    <source>
        <dbReference type="SAM" id="MobiDB-lite"/>
    </source>
</evidence>
<feature type="domain" description="Integrase SAM-like N-terminal" evidence="3">
    <location>
        <begin position="102"/>
        <end position="154"/>
    </location>
</feature>
<protein>
    <recommendedName>
        <fullName evidence="3">Integrase SAM-like N-terminal domain-containing protein</fullName>
    </recommendedName>
</protein>
<reference evidence="5" key="1">
    <citation type="submission" date="2019-09" db="EMBL/GenBank/DDBJ databases">
        <title>Antimicrobial potential of Antarctic Bacteria.</title>
        <authorList>
            <person name="Benaud N."/>
            <person name="Edwards R.J."/>
            <person name="Ferrari B.C."/>
        </authorList>
    </citation>
    <scope>NUCLEOTIDE SEQUENCE [LARGE SCALE GENOMIC DNA]</scope>
    <source>
        <strain evidence="5">SPB151</strain>
    </source>
</reference>
<dbReference type="RefSeq" id="WP_185442081.1">
    <property type="nucleotide sequence ID" value="NZ_CP043661.1"/>
</dbReference>
<dbReference type="GO" id="GO:0015074">
    <property type="term" value="P:DNA integration"/>
    <property type="evidence" value="ECO:0007669"/>
    <property type="project" value="InterPro"/>
</dbReference>
<name>A0A7G6X1I9_9ACTN</name>
<feature type="compositionally biased region" description="Basic and acidic residues" evidence="2">
    <location>
        <begin position="239"/>
        <end position="248"/>
    </location>
</feature>
<dbReference type="InterPro" id="IPR011010">
    <property type="entry name" value="DNA_brk_join_enz"/>
</dbReference>
<keyword evidence="5" id="KW-1185">Reference proteome</keyword>
<organism evidence="4 5">
    <name type="scientific">Kribbella qitaiheensis</name>
    <dbReference type="NCBI Taxonomy" id="1544730"/>
    <lineage>
        <taxon>Bacteria</taxon>
        <taxon>Bacillati</taxon>
        <taxon>Actinomycetota</taxon>
        <taxon>Actinomycetes</taxon>
        <taxon>Propionibacteriales</taxon>
        <taxon>Kribbellaceae</taxon>
        <taxon>Kribbella</taxon>
    </lineage>
</organism>
<feature type="region of interest" description="Disordered" evidence="2">
    <location>
        <begin position="1"/>
        <end position="47"/>
    </location>
</feature>
<feature type="region of interest" description="Disordered" evidence="2">
    <location>
        <begin position="175"/>
        <end position="275"/>
    </location>
</feature>
<keyword evidence="1" id="KW-0238">DNA-binding</keyword>
<feature type="compositionally biased region" description="Polar residues" evidence="2">
    <location>
        <begin position="220"/>
        <end position="229"/>
    </location>
</feature>
<gene>
    <name evidence="4" type="ORF">F1D05_22045</name>
</gene>
<dbReference type="Pfam" id="PF14659">
    <property type="entry name" value="Phage_int_SAM_3"/>
    <property type="match status" value="1"/>
</dbReference>
<evidence type="ECO:0000259" key="3">
    <source>
        <dbReference type="Pfam" id="PF14659"/>
    </source>
</evidence>
<accession>A0A7G6X1I9</accession>
<evidence type="ECO:0000313" key="4">
    <source>
        <dbReference type="EMBL" id="QNE20104.1"/>
    </source>
</evidence>
<evidence type="ECO:0000256" key="1">
    <source>
        <dbReference type="ARBA" id="ARBA00023125"/>
    </source>
</evidence>
<dbReference type="KEGG" id="kqi:F1D05_22045"/>
<dbReference type="AlphaFoldDB" id="A0A7G6X1I9"/>
<dbReference type="Proteomes" id="UP000515563">
    <property type="component" value="Chromosome"/>
</dbReference>
<proteinExistence type="predicted"/>
<reference evidence="4 5" key="2">
    <citation type="journal article" date="2020" name="Microbiol. Resour. Announc.">
        <title>Antarctic desert soil bacteria exhibit high novel natural product potential, evaluated through long-read genome sequencing and comparative genomics.</title>
        <authorList>
            <person name="Benaud N."/>
            <person name="Edwards R.J."/>
            <person name="Amos T.G."/>
            <person name="D'Agostino P.M."/>
            <person name="Gutierrez-Chavez C."/>
            <person name="Montgomery K."/>
            <person name="Nicetic I."/>
            <person name="Ferrari B.C."/>
        </authorList>
    </citation>
    <scope>NUCLEOTIDE SEQUENCE [LARGE SCALE GENOMIC DNA]</scope>
    <source>
        <strain evidence="4 5">SPB151</strain>
    </source>
</reference>
<dbReference type="GO" id="GO:0003677">
    <property type="term" value="F:DNA binding"/>
    <property type="evidence" value="ECO:0007669"/>
    <property type="project" value="UniProtKB-KW"/>
</dbReference>
<evidence type="ECO:0000313" key="5">
    <source>
        <dbReference type="Proteomes" id="UP000515563"/>
    </source>
</evidence>
<sequence>MTTVAFLAPDEPEEPRKPKTKPKATKAATPKTQKGKRNVNGEGNIRERSNGLYEGRAYVITTDGREVRKSVYGKSWDEVHQKLTKMQADTMSGKRVASSSQTVAEYLDYWLEEHARHRVRDTTFVSYKWLITKYLVPLFGKKKLTTLRPNDVRRGLFQLQQVCQCCAQGKDKAREERAEVEREKRAGPATPEERQGHQRRKVLRSGPAGLLSVDGLGRNCQISAPSAQGGSPRRRIRRRDPDGEHRQEAPAQPQVPAEVQSVEPRRGNQVPGGHP</sequence>
<feature type="compositionally biased region" description="Basic and acidic residues" evidence="2">
    <location>
        <begin position="175"/>
        <end position="196"/>
    </location>
</feature>
<dbReference type="InterPro" id="IPR004107">
    <property type="entry name" value="Integrase_SAM-like_N"/>
</dbReference>
<dbReference type="EMBL" id="CP043661">
    <property type="protein sequence ID" value="QNE20104.1"/>
    <property type="molecule type" value="Genomic_DNA"/>
</dbReference>
<dbReference type="InterPro" id="IPR010998">
    <property type="entry name" value="Integrase_recombinase_N"/>
</dbReference>
<dbReference type="Gene3D" id="1.10.150.130">
    <property type="match status" value="1"/>
</dbReference>
<dbReference type="SUPFAM" id="SSF56349">
    <property type="entry name" value="DNA breaking-rejoining enzymes"/>
    <property type="match status" value="1"/>
</dbReference>